<reference evidence="1 2" key="1">
    <citation type="submission" date="2021-02" db="EMBL/GenBank/DDBJ databases">
        <title>FDA dAtabase for Regulatory Grade micrObial Sequences (FDA-ARGOS): Supporting development and validation of Infectious Disease Dx tests.</title>
        <authorList>
            <person name="Minogue T."/>
            <person name="Wolcott M."/>
            <person name="Wasieloski L."/>
            <person name="Aguilar W."/>
            <person name="Moore D."/>
            <person name="Jaissle J."/>
            <person name="Tallon L."/>
            <person name="Sadzewicz L."/>
            <person name="Zhao X."/>
            <person name="Boylan J."/>
            <person name="Ott S."/>
            <person name="Bowen H."/>
            <person name="Vavikolanu K."/>
            <person name="Mehta A."/>
            <person name="Aluvathingal J."/>
            <person name="Nadendla S."/>
            <person name="Yan Y."/>
            <person name="Sichtig H."/>
        </authorList>
    </citation>
    <scope>NUCLEOTIDE SEQUENCE [LARGE SCALE GENOMIC DNA]</scope>
    <source>
        <strain evidence="1 2">FDAARGOS_1272</strain>
    </source>
</reference>
<dbReference type="GeneID" id="93130756"/>
<dbReference type="AlphaFoldDB" id="A0A892IDL2"/>
<name>A0A892IDL2_9BURK</name>
<keyword evidence="2" id="KW-1185">Reference proteome</keyword>
<protein>
    <submittedName>
        <fullName evidence="1">YdeI/OmpD-associated family protein</fullName>
    </submittedName>
</protein>
<sequence length="78" mass="8738">MRGCNASFDARPKRIGFQADTERADDADRNASAFLATLTGRKRCAMLFRIQNARKPDTRARKIEAFIGMLNRGATIHP</sequence>
<proteinExistence type="predicted"/>
<dbReference type="RefSeq" id="WP_035975936.1">
    <property type="nucleotide sequence ID" value="NZ_CABVPR010000042.1"/>
</dbReference>
<dbReference type="EMBL" id="CP069484">
    <property type="protein sequence ID" value="QRO81165.1"/>
    <property type="molecule type" value="Genomic_DNA"/>
</dbReference>
<evidence type="ECO:0000313" key="2">
    <source>
        <dbReference type="Proteomes" id="UP000625568"/>
    </source>
</evidence>
<evidence type="ECO:0000313" key="1">
    <source>
        <dbReference type="EMBL" id="QRO81165.1"/>
    </source>
</evidence>
<accession>A0A892IDL2</accession>
<gene>
    <name evidence="1" type="ORF">I6K02_25665</name>
</gene>
<dbReference type="Proteomes" id="UP000625568">
    <property type="component" value="Chromosome 3"/>
</dbReference>
<dbReference type="Pfam" id="PF13376">
    <property type="entry name" value="OmdA"/>
    <property type="match status" value="1"/>
</dbReference>
<organism evidence="1 2">
    <name type="scientific">Burkholderia dolosa</name>
    <dbReference type="NCBI Taxonomy" id="152500"/>
    <lineage>
        <taxon>Bacteria</taxon>
        <taxon>Pseudomonadati</taxon>
        <taxon>Pseudomonadota</taxon>
        <taxon>Betaproteobacteria</taxon>
        <taxon>Burkholderiales</taxon>
        <taxon>Burkholderiaceae</taxon>
        <taxon>Burkholderia</taxon>
        <taxon>Burkholderia cepacia complex</taxon>
    </lineage>
</organism>